<organism evidence="2 3">
    <name type="scientific">Tetrahymena thermophila (strain SB210)</name>
    <dbReference type="NCBI Taxonomy" id="312017"/>
    <lineage>
        <taxon>Eukaryota</taxon>
        <taxon>Sar</taxon>
        <taxon>Alveolata</taxon>
        <taxon>Ciliophora</taxon>
        <taxon>Intramacronucleata</taxon>
        <taxon>Oligohymenophorea</taxon>
        <taxon>Hymenostomatida</taxon>
        <taxon>Tetrahymenina</taxon>
        <taxon>Tetrahymenidae</taxon>
        <taxon>Tetrahymena</taxon>
    </lineage>
</organism>
<evidence type="ECO:0000313" key="3">
    <source>
        <dbReference type="Proteomes" id="UP000009168"/>
    </source>
</evidence>
<keyword evidence="3" id="KW-1185">Reference proteome</keyword>
<accession>W7XBD5</accession>
<keyword evidence="1 2" id="KW-0812">Transmembrane</keyword>
<proteinExistence type="predicted"/>
<name>W7XBD5_TETTS</name>
<dbReference type="RefSeq" id="XP_012656475.1">
    <property type="nucleotide sequence ID" value="XM_012801021.1"/>
</dbReference>
<feature type="transmembrane region" description="Helical" evidence="1">
    <location>
        <begin position="190"/>
        <end position="213"/>
    </location>
</feature>
<dbReference type="AlphaFoldDB" id="W7XBD5"/>
<reference evidence="3" key="1">
    <citation type="journal article" date="2006" name="PLoS Biol.">
        <title>Macronuclear genome sequence of the ciliate Tetrahymena thermophila, a model eukaryote.</title>
        <authorList>
            <person name="Eisen J.A."/>
            <person name="Coyne R.S."/>
            <person name="Wu M."/>
            <person name="Wu D."/>
            <person name="Thiagarajan M."/>
            <person name="Wortman J.R."/>
            <person name="Badger J.H."/>
            <person name="Ren Q."/>
            <person name="Amedeo P."/>
            <person name="Jones K.M."/>
            <person name="Tallon L.J."/>
            <person name="Delcher A.L."/>
            <person name="Salzberg S.L."/>
            <person name="Silva J.C."/>
            <person name="Haas B.J."/>
            <person name="Majoros W.H."/>
            <person name="Farzad M."/>
            <person name="Carlton J.M."/>
            <person name="Smith R.K. Jr."/>
            <person name="Garg J."/>
            <person name="Pearlman R.E."/>
            <person name="Karrer K.M."/>
            <person name="Sun L."/>
            <person name="Manning G."/>
            <person name="Elde N.C."/>
            <person name="Turkewitz A.P."/>
            <person name="Asai D.J."/>
            <person name="Wilkes D.E."/>
            <person name="Wang Y."/>
            <person name="Cai H."/>
            <person name="Collins K."/>
            <person name="Stewart B.A."/>
            <person name="Lee S.R."/>
            <person name="Wilamowska K."/>
            <person name="Weinberg Z."/>
            <person name="Ruzzo W.L."/>
            <person name="Wloga D."/>
            <person name="Gaertig J."/>
            <person name="Frankel J."/>
            <person name="Tsao C.-C."/>
            <person name="Gorovsky M.A."/>
            <person name="Keeling P.J."/>
            <person name="Waller R.F."/>
            <person name="Patron N.J."/>
            <person name="Cherry J.M."/>
            <person name="Stover N.A."/>
            <person name="Krieger C.J."/>
            <person name="del Toro C."/>
            <person name="Ryder H.F."/>
            <person name="Williamson S.C."/>
            <person name="Barbeau R.A."/>
            <person name="Hamilton E.P."/>
            <person name="Orias E."/>
        </authorList>
    </citation>
    <scope>NUCLEOTIDE SEQUENCE [LARGE SCALE GENOMIC DNA]</scope>
    <source>
        <strain evidence="3">SB210</strain>
    </source>
</reference>
<dbReference type="EMBL" id="GG662216">
    <property type="protein sequence ID" value="EWS70991.1"/>
    <property type="molecule type" value="Genomic_DNA"/>
</dbReference>
<keyword evidence="1" id="KW-1133">Transmembrane helix</keyword>
<keyword evidence="1" id="KW-0472">Membrane</keyword>
<dbReference type="InParanoid" id="W7XBD5"/>
<feature type="transmembrane region" description="Helical" evidence="1">
    <location>
        <begin position="306"/>
        <end position="330"/>
    </location>
</feature>
<evidence type="ECO:0000256" key="1">
    <source>
        <dbReference type="SAM" id="Phobius"/>
    </source>
</evidence>
<dbReference type="GeneID" id="24440160"/>
<dbReference type="KEGG" id="tet:TTHERM_000678049"/>
<feature type="transmembrane region" description="Helical" evidence="1">
    <location>
        <begin position="261"/>
        <end position="280"/>
    </location>
</feature>
<sequence>MKITQIHIYTIIHRQINQLIKNFSQTTQFTASNQNKSHKQKTSIHLLIRIKTQLQMCNPKIQFSAFQRINQNKKGKIDHSYNLIHKKNIGNTNQLCSLRNQYSNQNCQQQYQFTRVKYQLIIKVKIKNGCKLTYFLTKQINEQLQKQQTIIKHTYIHKHKKYTNKITIKQPNKIYQQNKQTNKQTNKCSYLIFLLQSIISIIFPSSYQFLFVIKCIHIYANINQLVFQLSRIFFLSQSKQIGSQITNKQTYKETNQLNKQIRIANFILLFIYLLNIQKIYQLKQDQTFTVYKVLIDNFLLNNNDKYIYLSCYLFYILNPLNYISFFNLLIHQIKDLTNIFKLFFKLECILVVTNILKYSLHDQGIITINIYLSIYYQQQELQLVYQSYELNLAYFQNINLFFNQNVLILQEVHQSSDIQLNY</sequence>
<evidence type="ECO:0000313" key="2">
    <source>
        <dbReference type="EMBL" id="EWS70991.1"/>
    </source>
</evidence>
<dbReference type="Proteomes" id="UP000009168">
    <property type="component" value="Unassembled WGS sequence"/>
</dbReference>
<gene>
    <name evidence="2" type="ORF">TTHERM_000678049</name>
</gene>
<protein>
    <submittedName>
        <fullName evidence="2">Transmembrane protein, putative</fullName>
    </submittedName>
</protein>